<dbReference type="InterPro" id="IPR000836">
    <property type="entry name" value="PRTase_dom"/>
</dbReference>
<sequence>MRLFALDATREFGERMAAALGVDLDAHEERVFEDGEHKARPLVSVRDRDCYVVQSLHAGPDDPASEKLVRLLFFAATLRDHGARRVTAVIPYMAYARKDRRTKPRDPVTSRYAAQLIEAAGIDAVVTLETHNVAAWDNAFRIPAVHLVPHDLFAEPARAFAGDAPLAVVSPDPGGVKRAQLLREHLEAKLGREIGSAWLEKRRSAGVVSGSQLAGDVAGAAAILIDDIVSTGGTMVRAAETLKEAGATRVAAFAAHGLFIDGARPLFESPHIERVAVTDTVPLFRLDAAAAERVETIPAAPLFADAVRRLHAGGSISELLAR</sequence>
<dbReference type="GO" id="GO:0005524">
    <property type="term" value="F:ATP binding"/>
    <property type="evidence" value="ECO:0007669"/>
    <property type="project" value="UniProtKB-KW"/>
</dbReference>
<dbReference type="Pfam" id="PF14572">
    <property type="entry name" value="Pribosyl_synth"/>
    <property type="match status" value="1"/>
</dbReference>
<comment type="caution">
    <text evidence="9">The sequence shown here is derived from an EMBL/GenBank/DDBJ whole genome shotgun (WGS) entry which is preliminary data.</text>
</comment>
<dbReference type="GO" id="GO:0005737">
    <property type="term" value="C:cytoplasm"/>
    <property type="evidence" value="ECO:0007669"/>
    <property type="project" value="TreeGrafter"/>
</dbReference>
<evidence type="ECO:0000256" key="2">
    <source>
        <dbReference type="ARBA" id="ARBA00022679"/>
    </source>
</evidence>
<evidence type="ECO:0000313" key="10">
    <source>
        <dbReference type="Proteomes" id="UP000245168"/>
    </source>
</evidence>
<evidence type="ECO:0000313" key="9">
    <source>
        <dbReference type="EMBL" id="PWE18626.1"/>
    </source>
</evidence>
<dbReference type="Gene3D" id="3.40.50.2020">
    <property type="match status" value="2"/>
</dbReference>
<evidence type="ECO:0000256" key="3">
    <source>
        <dbReference type="ARBA" id="ARBA00022727"/>
    </source>
</evidence>
<dbReference type="GO" id="GO:0006015">
    <property type="term" value="P:5-phosphoribose 1-diphosphate biosynthetic process"/>
    <property type="evidence" value="ECO:0007669"/>
    <property type="project" value="TreeGrafter"/>
</dbReference>
<keyword evidence="6" id="KW-0067">ATP-binding</keyword>
<comment type="catalytic activity">
    <reaction evidence="7">
        <text>D-ribose 5-phosphate + ATP = 5-phospho-alpha-D-ribose 1-diphosphate + AMP + H(+)</text>
        <dbReference type="Rhea" id="RHEA:15609"/>
        <dbReference type="ChEBI" id="CHEBI:15378"/>
        <dbReference type="ChEBI" id="CHEBI:30616"/>
        <dbReference type="ChEBI" id="CHEBI:58017"/>
        <dbReference type="ChEBI" id="CHEBI:78346"/>
        <dbReference type="ChEBI" id="CHEBI:456215"/>
        <dbReference type="EC" id="2.7.6.1"/>
    </reaction>
</comment>
<dbReference type="FunFam" id="3.40.50.2020:FF:000014">
    <property type="entry name" value="Ribose-phosphate pyrophosphokinase 1"/>
    <property type="match status" value="1"/>
</dbReference>
<name>A0A2U2BX82_9PROT</name>
<evidence type="ECO:0000256" key="6">
    <source>
        <dbReference type="ARBA" id="ARBA00022840"/>
    </source>
</evidence>
<dbReference type="InterPro" id="IPR029057">
    <property type="entry name" value="PRTase-like"/>
</dbReference>
<keyword evidence="4" id="KW-0547">Nucleotide-binding</keyword>
<dbReference type="GO" id="GO:0002189">
    <property type="term" value="C:ribose phosphate diphosphokinase complex"/>
    <property type="evidence" value="ECO:0007669"/>
    <property type="project" value="TreeGrafter"/>
</dbReference>
<dbReference type="InterPro" id="IPR005946">
    <property type="entry name" value="Rib-P_diPkinase"/>
</dbReference>
<dbReference type="EMBL" id="QEXV01000001">
    <property type="protein sequence ID" value="PWE18626.1"/>
    <property type="molecule type" value="Genomic_DNA"/>
</dbReference>
<dbReference type="GO" id="GO:0016301">
    <property type="term" value="F:kinase activity"/>
    <property type="evidence" value="ECO:0007669"/>
    <property type="project" value="UniProtKB-KW"/>
</dbReference>
<dbReference type="InterPro" id="IPR029099">
    <property type="entry name" value="Pribosyltran_N"/>
</dbReference>
<dbReference type="RefSeq" id="WP_109251900.1">
    <property type="nucleotide sequence ID" value="NZ_QEXV01000001.1"/>
</dbReference>
<dbReference type="PANTHER" id="PTHR10210:SF32">
    <property type="entry name" value="RIBOSE-PHOSPHATE PYROPHOSPHOKINASE 2"/>
    <property type="match status" value="1"/>
</dbReference>
<feature type="domain" description="Ribose-phosphate pyrophosphokinase N-terminal" evidence="8">
    <location>
        <begin position="1"/>
        <end position="121"/>
    </location>
</feature>
<dbReference type="CDD" id="cd06223">
    <property type="entry name" value="PRTases_typeI"/>
    <property type="match status" value="1"/>
</dbReference>
<proteinExistence type="predicted"/>
<dbReference type="NCBIfam" id="TIGR01251">
    <property type="entry name" value="ribP_PPkin"/>
    <property type="match status" value="1"/>
</dbReference>
<dbReference type="Pfam" id="PF13793">
    <property type="entry name" value="Pribosyltran_N"/>
    <property type="match status" value="1"/>
</dbReference>
<organism evidence="9 10">
    <name type="scientific">Marinicauda salina</name>
    <dbReference type="NCBI Taxonomy" id="2135793"/>
    <lineage>
        <taxon>Bacteria</taxon>
        <taxon>Pseudomonadati</taxon>
        <taxon>Pseudomonadota</taxon>
        <taxon>Alphaproteobacteria</taxon>
        <taxon>Maricaulales</taxon>
        <taxon>Maricaulaceae</taxon>
        <taxon>Marinicauda</taxon>
    </lineage>
</organism>
<dbReference type="OrthoDB" id="9777067at2"/>
<reference evidence="10" key="1">
    <citation type="submission" date="2018-05" db="EMBL/GenBank/DDBJ databases">
        <authorList>
            <person name="Liu B.-T."/>
        </authorList>
    </citation>
    <scope>NUCLEOTIDE SEQUENCE [LARGE SCALE GENOMIC DNA]</scope>
    <source>
        <strain evidence="10">WD6-1</strain>
    </source>
</reference>
<evidence type="ECO:0000256" key="1">
    <source>
        <dbReference type="ARBA" id="ARBA00013247"/>
    </source>
</evidence>
<gene>
    <name evidence="9" type="ORF">DDZ18_03230</name>
</gene>
<dbReference type="GO" id="GO:0004749">
    <property type="term" value="F:ribose phosphate diphosphokinase activity"/>
    <property type="evidence" value="ECO:0007669"/>
    <property type="project" value="UniProtKB-EC"/>
</dbReference>
<keyword evidence="10" id="KW-1185">Reference proteome</keyword>
<dbReference type="GO" id="GO:0000287">
    <property type="term" value="F:magnesium ion binding"/>
    <property type="evidence" value="ECO:0007669"/>
    <property type="project" value="InterPro"/>
</dbReference>
<dbReference type="AlphaFoldDB" id="A0A2U2BX82"/>
<evidence type="ECO:0000259" key="8">
    <source>
        <dbReference type="Pfam" id="PF13793"/>
    </source>
</evidence>
<evidence type="ECO:0000256" key="5">
    <source>
        <dbReference type="ARBA" id="ARBA00022777"/>
    </source>
</evidence>
<dbReference type="SUPFAM" id="SSF53271">
    <property type="entry name" value="PRTase-like"/>
    <property type="match status" value="2"/>
</dbReference>
<dbReference type="EC" id="2.7.6.1" evidence="1"/>
<dbReference type="SMART" id="SM01400">
    <property type="entry name" value="Pribosyltran_N"/>
    <property type="match status" value="1"/>
</dbReference>
<keyword evidence="5 9" id="KW-0418">Kinase</keyword>
<dbReference type="GO" id="GO:0006164">
    <property type="term" value="P:purine nucleotide biosynthetic process"/>
    <property type="evidence" value="ECO:0007669"/>
    <property type="project" value="TreeGrafter"/>
</dbReference>
<protein>
    <recommendedName>
        <fullName evidence="1">ribose-phosphate diphosphokinase</fullName>
        <ecNumber evidence="1">2.7.6.1</ecNumber>
    </recommendedName>
</protein>
<keyword evidence="3" id="KW-0545">Nucleotide biosynthesis</keyword>
<evidence type="ECO:0000256" key="4">
    <source>
        <dbReference type="ARBA" id="ARBA00022741"/>
    </source>
</evidence>
<evidence type="ECO:0000256" key="7">
    <source>
        <dbReference type="ARBA" id="ARBA00049535"/>
    </source>
</evidence>
<keyword evidence="2" id="KW-0808">Transferase</keyword>
<accession>A0A2U2BX82</accession>
<dbReference type="PANTHER" id="PTHR10210">
    <property type="entry name" value="RIBOSE-PHOSPHATE DIPHOSPHOKINASE FAMILY MEMBER"/>
    <property type="match status" value="1"/>
</dbReference>
<dbReference type="Proteomes" id="UP000245168">
    <property type="component" value="Unassembled WGS sequence"/>
</dbReference>